<keyword evidence="3" id="KW-0862">Zinc</keyword>
<name>A0A0W8CLH1_PHYNI</name>
<dbReference type="Proteomes" id="UP000052943">
    <property type="component" value="Unassembled WGS sequence"/>
</dbReference>
<reference evidence="5 6" key="1">
    <citation type="submission" date="2015-11" db="EMBL/GenBank/DDBJ databases">
        <title>Genomes and virulence difference between two physiological races of Phytophthora nicotianae.</title>
        <authorList>
            <person name="Liu H."/>
            <person name="Ma X."/>
            <person name="Yu H."/>
            <person name="Fang D."/>
            <person name="Li Y."/>
            <person name="Wang X."/>
            <person name="Wang W."/>
            <person name="Dong Y."/>
            <person name="Xiao B."/>
        </authorList>
    </citation>
    <scope>NUCLEOTIDE SEQUENCE [LARGE SCALE GENOMIC DNA]</scope>
    <source>
        <strain evidence="6">race 0</strain>
    </source>
</reference>
<evidence type="ECO:0000256" key="4">
    <source>
        <dbReference type="SAM" id="Phobius"/>
    </source>
</evidence>
<keyword evidence="2" id="KW-0863">Zinc-finger</keyword>
<dbReference type="GO" id="GO:0008270">
    <property type="term" value="F:zinc ion binding"/>
    <property type="evidence" value="ECO:0007669"/>
    <property type="project" value="UniProtKB-KW"/>
</dbReference>
<dbReference type="Gene3D" id="1.20.120.1750">
    <property type="match status" value="1"/>
</dbReference>
<keyword evidence="4" id="KW-1133">Transmembrane helix</keyword>
<accession>A0A0W8CLH1</accession>
<evidence type="ECO:0000313" key="6">
    <source>
        <dbReference type="Proteomes" id="UP000052943"/>
    </source>
</evidence>
<proteinExistence type="predicted"/>
<organism evidence="5 6">
    <name type="scientific">Phytophthora nicotianae</name>
    <name type="common">Potato buckeye rot agent</name>
    <name type="synonym">Phytophthora parasitica</name>
    <dbReference type="NCBI Taxonomy" id="4792"/>
    <lineage>
        <taxon>Eukaryota</taxon>
        <taxon>Sar</taxon>
        <taxon>Stramenopiles</taxon>
        <taxon>Oomycota</taxon>
        <taxon>Peronosporomycetes</taxon>
        <taxon>Peronosporales</taxon>
        <taxon>Peronosporaceae</taxon>
        <taxon>Phytophthora</taxon>
    </lineage>
</organism>
<dbReference type="SUPFAM" id="SSF57850">
    <property type="entry name" value="RING/U-box"/>
    <property type="match status" value="2"/>
</dbReference>
<keyword evidence="4" id="KW-0472">Membrane</keyword>
<protein>
    <recommendedName>
        <fullName evidence="7">RING-type domain-containing protein</fullName>
    </recommendedName>
</protein>
<dbReference type="STRING" id="4790.A0A0W8CLH1"/>
<evidence type="ECO:0000256" key="1">
    <source>
        <dbReference type="ARBA" id="ARBA00022723"/>
    </source>
</evidence>
<sequence>MAALSVVMMPLCGCGVSVFNGLLHTVFYLCCTDAFIYNALAASAADCIDMDLAEWGIDASGELHPLLPIRVPPPTAGAREQMLEPCPRFERSLGSASPRSVLATAYFGCFKLIIGAGQVISVVLVLGVLGFLIGDKRVPIHLETFTAQHPFAVYTTAFGFLLIALALLHGMTRVSKVVTRFFCCEATCSKALKNSILATCWKCNKEIAPNQVELVLSRSEFALYMAWHRKEMSPSANCVSCAVKETKNELRVAPCGHNYCQPCLLRMCRLALGDRALVPLRCCKKELPDDYVREALDKDDDFAKYQQLVREKDWKVSDLQSDAEYSATVKAMGAKQCPGCGIGVQRDFGCVHMACPNGHQFCYTCLQLWGSCNCPLIPEAELREILGE</sequence>
<keyword evidence="1" id="KW-0479">Metal-binding</keyword>
<keyword evidence="4" id="KW-0812">Transmembrane</keyword>
<evidence type="ECO:0000256" key="2">
    <source>
        <dbReference type="ARBA" id="ARBA00022771"/>
    </source>
</evidence>
<dbReference type="PROSITE" id="PS00518">
    <property type="entry name" value="ZF_RING_1"/>
    <property type="match status" value="1"/>
</dbReference>
<gene>
    <name evidence="5" type="ORF">AM587_10009332</name>
</gene>
<dbReference type="CDD" id="cd20336">
    <property type="entry name" value="Rcat_RBR"/>
    <property type="match status" value="1"/>
</dbReference>
<dbReference type="InterPro" id="IPR017907">
    <property type="entry name" value="Znf_RING_CS"/>
</dbReference>
<dbReference type="EMBL" id="LNFO01002733">
    <property type="protein sequence ID" value="KUF84825.1"/>
    <property type="molecule type" value="Genomic_DNA"/>
</dbReference>
<comment type="caution">
    <text evidence="5">The sequence shown here is derived from an EMBL/GenBank/DDBJ whole genome shotgun (WGS) entry which is preliminary data.</text>
</comment>
<dbReference type="OrthoDB" id="442087at2759"/>
<evidence type="ECO:0000313" key="5">
    <source>
        <dbReference type="EMBL" id="KUF84825.1"/>
    </source>
</evidence>
<feature type="transmembrane region" description="Helical" evidence="4">
    <location>
        <begin position="101"/>
        <end position="131"/>
    </location>
</feature>
<dbReference type="AlphaFoldDB" id="A0A0W8CLH1"/>
<evidence type="ECO:0000256" key="3">
    <source>
        <dbReference type="ARBA" id="ARBA00022833"/>
    </source>
</evidence>
<feature type="transmembrane region" description="Helical" evidence="4">
    <location>
        <begin position="151"/>
        <end position="171"/>
    </location>
</feature>
<dbReference type="Pfam" id="PF26200">
    <property type="entry name" value="Rcat_RNF216"/>
    <property type="match status" value="1"/>
</dbReference>
<evidence type="ECO:0008006" key="7">
    <source>
        <dbReference type="Google" id="ProtNLM"/>
    </source>
</evidence>